<dbReference type="Gene3D" id="3.40.50.300">
    <property type="entry name" value="P-loop containing nucleotide triphosphate hydrolases"/>
    <property type="match status" value="1"/>
</dbReference>
<dbReference type="PROSITE" id="PS50893">
    <property type="entry name" value="ABC_TRANSPORTER_2"/>
    <property type="match status" value="1"/>
</dbReference>
<proteinExistence type="predicted"/>
<dbReference type="OrthoDB" id="9809450at2"/>
<comment type="caution">
    <text evidence="7">The sequence shown here is derived from an EMBL/GenBank/DDBJ whole genome shotgun (WGS) entry which is preliminary data.</text>
</comment>
<dbReference type="Proteomes" id="UP000324298">
    <property type="component" value="Unassembled WGS sequence"/>
</dbReference>
<protein>
    <submittedName>
        <fullName evidence="7">ABC transporter ATP-binding protein</fullName>
    </submittedName>
</protein>
<evidence type="ECO:0000259" key="6">
    <source>
        <dbReference type="PROSITE" id="PS50893"/>
    </source>
</evidence>
<dbReference type="SUPFAM" id="SSF52540">
    <property type="entry name" value="P-loop containing nucleoside triphosphate hydrolases"/>
    <property type="match status" value="1"/>
</dbReference>
<dbReference type="InterPro" id="IPR027417">
    <property type="entry name" value="P-loop_NTPase"/>
</dbReference>
<comment type="function">
    <text evidence="5">Part of the ABC transporter complex HmuTUV involved in hemin import. Responsible for energy coupling to the transport system.</text>
</comment>
<organism evidence="7 8">
    <name type="scientific">Oryzomonas rubra</name>
    <dbReference type="NCBI Taxonomy" id="2509454"/>
    <lineage>
        <taxon>Bacteria</taxon>
        <taxon>Pseudomonadati</taxon>
        <taxon>Thermodesulfobacteriota</taxon>
        <taxon>Desulfuromonadia</taxon>
        <taxon>Geobacterales</taxon>
        <taxon>Geobacteraceae</taxon>
        <taxon>Oryzomonas</taxon>
    </lineage>
</organism>
<name>A0A5A9XR11_9BACT</name>
<dbReference type="GO" id="GO:0005524">
    <property type="term" value="F:ATP binding"/>
    <property type="evidence" value="ECO:0007669"/>
    <property type="project" value="UniProtKB-KW"/>
</dbReference>
<dbReference type="SMART" id="SM00382">
    <property type="entry name" value="AAA"/>
    <property type="match status" value="1"/>
</dbReference>
<dbReference type="Pfam" id="PF00005">
    <property type="entry name" value="ABC_tran"/>
    <property type="match status" value="1"/>
</dbReference>
<reference evidence="7 8" key="1">
    <citation type="submission" date="2019-04" db="EMBL/GenBank/DDBJ databases">
        <title>Geobacter ruber sp. nov., ferric-reducing bacteria isolated from paddy soil.</title>
        <authorList>
            <person name="Xu Z."/>
            <person name="Masuda Y."/>
            <person name="Itoh H."/>
            <person name="Senoo K."/>
        </authorList>
    </citation>
    <scope>NUCLEOTIDE SEQUENCE [LARGE SCALE GENOMIC DNA]</scope>
    <source>
        <strain evidence="7 8">Red88</strain>
    </source>
</reference>
<evidence type="ECO:0000256" key="1">
    <source>
        <dbReference type="ARBA" id="ARBA00022448"/>
    </source>
</evidence>
<dbReference type="RefSeq" id="WP_149306219.1">
    <property type="nucleotide sequence ID" value="NZ_SRSD01000002.1"/>
</dbReference>
<dbReference type="GO" id="GO:0016887">
    <property type="term" value="F:ATP hydrolysis activity"/>
    <property type="evidence" value="ECO:0007669"/>
    <property type="project" value="InterPro"/>
</dbReference>
<keyword evidence="1" id="KW-0813">Transport</keyword>
<dbReference type="InterPro" id="IPR003439">
    <property type="entry name" value="ABC_transporter-like_ATP-bd"/>
</dbReference>
<keyword evidence="8" id="KW-1185">Reference proteome</keyword>
<keyword evidence="3 7" id="KW-0067">ATP-binding</keyword>
<feature type="domain" description="ABC transporter" evidence="6">
    <location>
        <begin position="10"/>
        <end position="238"/>
    </location>
</feature>
<evidence type="ECO:0000256" key="2">
    <source>
        <dbReference type="ARBA" id="ARBA00022741"/>
    </source>
</evidence>
<dbReference type="EMBL" id="SRSD01000002">
    <property type="protein sequence ID" value="KAA0894061.1"/>
    <property type="molecule type" value="Genomic_DNA"/>
</dbReference>
<dbReference type="PANTHER" id="PTHR42794:SF1">
    <property type="entry name" value="HEMIN IMPORT ATP-BINDING PROTEIN HMUV"/>
    <property type="match status" value="1"/>
</dbReference>
<gene>
    <name evidence="7" type="ORF">ET418_03595</name>
</gene>
<evidence type="ECO:0000256" key="5">
    <source>
        <dbReference type="ARBA" id="ARBA00037066"/>
    </source>
</evidence>
<dbReference type="CDD" id="cd03214">
    <property type="entry name" value="ABC_Iron-Siderophores_B12_Hemin"/>
    <property type="match status" value="1"/>
</dbReference>
<evidence type="ECO:0000313" key="7">
    <source>
        <dbReference type="EMBL" id="KAA0894061.1"/>
    </source>
</evidence>
<evidence type="ECO:0000256" key="4">
    <source>
        <dbReference type="ARBA" id="ARBA00022967"/>
    </source>
</evidence>
<dbReference type="InterPro" id="IPR003593">
    <property type="entry name" value="AAA+_ATPase"/>
</dbReference>
<sequence length="260" mass="27850">MPEDAAMTTLEFANVSFSYNPQGFMEQLSFSLAGGELVGLMGPNGAGKSTILKLAAGLLPPQQGEVLVGRRAIRSYGGNERAQLVAYLPQTLDTQVPFRVAELVGMGAYPRGGEAALTVGEALHLTGLEDKAAAHLAELSGGEQRRAYIAMTLVQGARVLLLDEPLASLDIRYQFDLYRLLKDIARDKGVSVCLSLHDIGMGALLDRLLLLKRGRVVAEGDPGSVLTDEMVRDAFDLDDAADSYTAAHRAVGLALERQPR</sequence>
<evidence type="ECO:0000313" key="8">
    <source>
        <dbReference type="Proteomes" id="UP000324298"/>
    </source>
</evidence>
<accession>A0A5A9XR11</accession>
<evidence type="ECO:0000256" key="3">
    <source>
        <dbReference type="ARBA" id="ARBA00022840"/>
    </source>
</evidence>
<dbReference type="AlphaFoldDB" id="A0A5A9XR11"/>
<keyword evidence="4" id="KW-1278">Translocase</keyword>
<dbReference type="PANTHER" id="PTHR42794">
    <property type="entry name" value="HEMIN IMPORT ATP-BINDING PROTEIN HMUV"/>
    <property type="match status" value="1"/>
</dbReference>
<keyword evidence="2" id="KW-0547">Nucleotide-binding</keyword>